<evidence type="ECO:0000256" key="1">
    <source>
        <dbReference type="SAM" id="SignalP"/>
    </source>
</evidence>
<keyword evidence="1" id="KW-0732">Signal</keyword>
<dbReference type="Proteomes" id="UP001175353">
    <property type="component" value="Unassembled WGS sequence"/>
</dbReference>
<feature type="signal peptide" evidence="1">
    <location>
        <begin position="1"/>
        <end position="21"/>
    </location>
</feature>
<proteinExistence type="predicted"/>
<reference evidence="2" key="1">
    <citation type="submission" date="2023-06" db="EMBL/GenBank/DDBJ databases">
        <title>Black Yeasts Isolated from many extreme environments.</title>
        <authorList>
            <person name="Coleine C."/>
            <person name="Stajich J.E."/>
            <person name="Selbmann L."/>
        </authorList>
    </citation>
    <scope>NUCLEOTIDE SEQUENCE</scope>
    <source>
        <strain evidence="2">CCFEE 5200</strain>
    </source>
</reference>
<gene>
    <name evidence="2" type="ORF">LTR91_002931</name>
</gene>
<evidence type="ECO:0000313" key="3">
    <source>
        <dbReference type="Proteomes" id="UP001175353"/>
    </source>
</evidence>
<organism evidence="2 3">
    <name type="scientific">Friedmanniomyces endolithicus</name>
    <dbReference type="NCBI Taxonomy" id="329885"/>
    <lineage>
        <taxon>Eukaryota</taxon>
        <taxon>Fungi</taxon>
        <taxon>Dikarya</taxon>
        <taxon>Ascomycota</taxon>
        <taxon>Pezizomycotina</taxon>
        <taxon>Dothideomycetes</taxon>
        <taxon>Dothideomycetidae</taxon>
        <taxon>Mycosphaerellales</taxon>
        <taxon>Teratosphaeriaceae</taxon>
        <taxon>Friedmanniomyces</taxon>
    </lineage>
</organism>
<evidence type="ECO:0000313" key="2">
    <source>
        <dbReference type="EMBL" id="KAK1009281.1"/>
    </source>
</evidence>
<dbReference type="AlphaFoldDB" id="A0AAN6L129"/>
<keyword evidence="3" id="KW-1185">Reference proteome</keyword>
<dbReference type="EMBL" id="JAUJLE010000014">
    <property type="protein sequence ID" value="KAK1009281.1"/>
    <property type="molecule type" value="Genomic_DNA"/>
</dbReference>
<protein>
    <submittedName>
        <fullName evidence="2">Uncharacterized protein</fullName>
    </submittedName>
</protein>
<sequence length="243" mass="24671">MKLPTLPCLLAALCSTTHVLANAIEERAPAATPAPELINNDPQPHLEPRQGAIVSNPAATLNPEQYPIATTQWIESTAANGGAITYVSIAYTQTFAPTPDPWYTAGKGTIGLGTLTKHGKREVQAVETDNFTLAIAVLEIRNELVTQFVQPVMEVMVLHTVIVLANGSNGSFGNGGDNFTFPGGFNGTLLNGTVVKGTANGTGGGNISSAVASGSAMGYNSSTGAAAGSGSGSGASPYALGVV</sequence>
<comment type="caution">
    <text evidence="2">The sequence shown here is derived from an EMBL/GenBank/DDBJ whole genome shotgun (WGS) entry which is preliminary data.</text>
</comment>
<name>A0AAN6L129_9PEZI</name>
<accession>A0AAN6L129</accession>
<feature type="chain" id="PRO_5042859227" evidence="1">
    <location>
        <begin position="22"/>
        <end position="243"/>
    </location>
</feature>